<evidence type="ECO:0000256" key="4">
    <source>
        <dbReference type="RuleBase" id="RU003682"/>
    </source>
</evidence>
<keyword evidence="2 4" id="KW-0479">Metal-binding</keyword>
<dbReference type="Pfam" id="PF14226">
    <property type="entry name" value="DIOX_N"/>
    <property type="match status" value="1"/>
</dbReference>
<evidence type="ECO:0000313" key="6">
    <source>
        <dbReference type="EMBL" id="KAJ8423626.1"/>
    </source>
</evidence>
<evidence type="ECO:0000256" key="3">
    <source>
        <dbReference type="ARBA" id="ARBA00023004"/>
    </source>
</evidence>
<protein>
    <recommendedName>
        <fullName evidence="5">Fe2OG dioxygenase domain-containing protein</fullName>
    </recommendedName>
</protein>
<dbReference type="EMBL" id="JAKOGI010001917">
    <property type="protein sequence ID" value="KAJ8423626.1"/>
    <property type="molecule type" value="Genomic_DNA"/>
</dbReference>
<evidence type="ECO:0000259" key="5">
    <source>
        <dbReference type="PROSITE" id="PS51471"/>
    </source>
</evidence>
<keyword evidence="4" id="KW-0560">Oxidoreductase</keyword>
<dbReference type="InterPro" id="IPR005123">
    <property type="entry name" value="Oxoglu/Fe-dep_dioxygenase_dom"/>
</dbReference>
<comment type="caution">
    <text evidence="6">The sequence shown here is derived from an EMBL/GenBank/DDBJ whole genome shotgun (WGS) entry which is preliminary data.</text>
</comment>
<feature type="domain" description="Fe2OG dioxygenase" evidence="5">
    <location>
        <begin position="196"/>
        <end position="296"/>
    </location>
</feature>
<keyword evidence="7" id="KW-1185">Reference proteome</keyword>
<dbReference type="PRINTS" id="PR00682">
    <property type="entry name" value="IPNSYNTHASE"/>
</dbReference>
<dbReference type="AlphaFoldDB" id="A0A9Q1GMU4"/>
<dbReference type="Gene3D" id="2.60.120.330">
    <property type="entry name" value="B-lactam Antibiotic, Isopenicillin N Synthase, Chain"/>
    <property type="match status" value="1"/>
</dbReference>
<dbReference type="PROSITE" id="PS51471">
    <property type="entry name" value="FE2OG_OXY"/>
    <property type="match status" value="1"/>
</dbReference>
<name>A0A9Q1GMU4_9CARY</name>
<evidence type="ECO:0000313" key="7">
    <source>
        <dbReference type="Proteomes" id="UP001153076"/>
    </source>
</evidence>
<organism evidence="6 7">
    <name type="scientific">Carnegiea gigantea</name>
    <dbReference type="NCBI Taxonomy" id="171969"/>
    <lineage>
        <taxon>Eukaryota</taxon>
        <taxon>Viridiplantae</taxon>
        <taxon>Streptophyta</taxon>
        <taxon>Embryophyta</taxon>
        <taxon>Tracheophyta</taxon>
        <taxon>Spermatophyta</taxon>
        <taxon>Magnoliopsida</taxon>
        <taxon>eudicotyledons</taxon>
        <taxon>Gunneridae</taxon>
        <taxon>Pentapetalae</taxon>
        <taxon>Caryophyllales</taxon>
        <taxon>Cactineae</taxon>
        <taxon>Cactaceae</taxon>
        <taxon>Cactoideae</taxon>
        <taxon>Echinocereeae</taxon>
        <taxon>Carnegiea</taxon>
    </lineage>
</organism>
<comment type="similarity">
    <text evidence="1 4">Belongs to the iron/ascorbate-dependent oxidoreductase family.</text>
</comment>
<sequence length="346" mass="39403">MGRIPIFQWANEANPLSLTSKFILPQLNRPNPTCVSHLDSVPIIDMGTDNEAQLIQEIKSACQGFGFFQVVNHGIPLELCKNALDVNTKLFHLPYEEKSHLVTTTHLEDGKIFKYYVKDQQTQEKISMWAETFFHTWHPHDHGFTHNLPNNPPQYRSVIAAYATEVGSLIVKLLGLISRGLGLERDYLKTKLGQNLSYTAQANYYPPCPNPELTLGLPAHTDYNVLTILLQEEGVTGLHVLKDGNWVAVDPVPGALVVNVADQLQILSNDRYKSVYHRAVTNEEKKRVSLAMFVGPNHDTVVEPIEELIDENHPALYRRYTFGEFVREFRNQEGKPRKVKEVFKKY</sequence>
<dbReference type="GO" id="GO:0046872">
    <property type="term" value="F:metal ion binding"/>
    <property type="evidence" value="ECO:0007669"/>
    <property type="project" value="UniProtKB-KW"/>
</dbReference>
<dbReference type="InterPro" id="IPR044861">
    <property type="entry name" value="IPNS-like_FE2OG_OXY"/>
</dbReference>
<reference evidence="6" key="1">
    <citation type="submission" date="2022-04" db="EMBL/GenBank/DDBJ databases">
        <title>Carnegiea gigantea Genome sequencing and assembly v2.</title>
        <authorList>
            <person name="Copetti D."/>
            <person name="Sanderson M.J."/>
            <person name="Burquez A."/>
            <person name="Wojciechowski M.F."/>
        </authorList>
    </citation>
    <scope>NUCLEOTIDE SEQUENCE</scope>
    <source>
        <strain evidence="6">SGP5-SGP5p</strain>
        <tissue evidence="6">Aerial part</tissue>
    </source>
</reference>
<proteinExistence type="inferred from homology"/>
<dbReference type="Proteomes" id="UP001153076">
    <property type="component" value="Unassembled WGS sequence"/>
</dbReference>
<dbReference type="InterPro" id="IPR027443">
    <property type="entry name" value="IPNS-like_sf"/>
</dbReference>
<evidence type="ECO:0000256" key="2">
    <source>
        <dbReference type="ARBA" id="ARBA00022723"/>
    </source>
</evidence>
<dbReference type="GO" id="GO:0016491">
    <property type="term" value="F:oxidoreductase activity"/>
    <property type="evidence" value="ECO:0007669"/>
    <property type="project" value="UniProtKB-KW"/>
</dbReference>
<dbReference type="PANTHER" id="PTHR47991">
    <property type="entry name" value="OXOGLUTARATE/IRON-DEPENDENT DIOXYGENASE"/>
    <property type="match status" value="1"/>
</dbReference>
<keyword evidence="3 4" id="KW-0408">Iron</keyword>
<accession>A0A9Q1GMU4</accession>
<dbReference type="InterPro" id="IPR026992">
    <property type="entry name" value="DIOX_N"/>
</dbReference>
<dbReference type="InterPro" id="IPR050295">
    <property type="entry name" value="Plant_2OG-oxidoreductases"/>
</dbReference>
<dbReference type="SUPFAM" id="SSF51197">
    <property type="entry name" value="Clavaminate synthase-like"/>
    <property type="match status" value="1"/>
</dbReference>
<gene>
    <name evidence="6" type="ORF">Cgig2_001693</name>
</gene>
<evidence type="ECO:0000256" key="1">
    <source>
        <dbReference type="ARBA" id="ARBA00008056"/>
    </source>
</evidence>
<dbReference type="OrthoDB" id="288590at2759"/>
<dbReference type="Pfam" id="PF03171">
    <property type="entry name" value="2OG-FeII_Oxy"/>
    <property type="match status" value="1"/>
</dbReference>